<evidence type="ECO:0000256" key="11">
    <source>
        <dbReference type="ARBA" id="ARBA00013043"/>
    </source>
</evidence>
<comment type="pathway">
    <text evidence="6">Cofactor biosynthesis; tetrahydrofolate biosynthesis; 2-amino-4-hydroxy-6-hydroxymethyl-7,8-dihydropteridine diphosphate from 7,8-dihydroneopterin triphosphate: step 3/4.</text>
</comment>
<comment type="similarity">
    <text evidence="9">In the C-terminal section; belongs to the DHPS family.</text>
</comment>
<comment type="catalytic activity">
    <reaction evidence="2">
        <text>6-hydroxymethyl-7,8-dihydropterin + ATP = (7,8-dihydropterin-6-yl)methyl diphosphate + AMP + H(+)</text>
        <dbReference type="Rhea" id="RHEA:11412"/>
        <dbReference type="ChEBI" id="CHEBI:15378"/>
        <dbReference type="ChEBI" id="CHEBI:30616"/>
        <dbReference type="ChEBI" id="CHEBI:44841"/>
        <dbReference type="ChEBI" id="CHEBI:72950"/>
        <dbReference type="ChEBI" id="CHEBI:456215"/>
        <dbReference type="EC" id="2.7.6.3"/>
    </reaction>
</comment>
<reference evidence="26" key="1">
    <citation type="journal article" date="2020" name="Stud. Mycol.">
        <title>101 Dothideomycetes genomes: a test case for predicting lifestyles and emergence of pathogens.</title>
        <authorList>
            <person name="Haridas S."/>
            <person name="Albert R."/>
            <person name="Binder M."/>
            <person name="Bloem J."/>
            <person name="Labutti K."/>
            <person name="Salamov A."/>
            <person name="Andreopoulos B."/>
            <person name="Baker S."/>
            <person name="Barry K."/>
            <person name="Bills G."/>
            <person name="Bluhm B."/>
            <person name="Cannon C."/>
            <person name="Castanera R."/>
            <person name="Culley D."/>
            <person name="Daum C."/>
            <person name="Ezra D."/>
            <person name="Gonzalez J."/>
            <person name="Henrissat B."/>
            <person name="Kuo A."/>
            <person name="Liang C."/>
            <person name="Lipzen A."/>
            <person name="Lutzoni F."/>
            <person name="Magnuson J."/>
            <person name="Mondo S."/>
            <person name="Nolan M."/>
            <person name="Ohm R."/>
            <person name="Pangilinan J."/>
            <person name="Park H.-J."/>
            <person name="Ramirez L."/>
            <person name="Alfaro M."/>
            <person name="Sun H."/>
            <person name="Tritt A."/>
            <person name="Yoshinaga Y."/>
            <person name="Zwiers L.-H."/>
            <person name="Turgeon B."/>
            <person name="Goodwin S."/>
            <person name="Spatafora J."/>
            <person name="Crous P."/>
            <person name="Grigoriev I."/>
        </authorList>
    </citation>
    <scope>NUCLEOTIDE SEQUENCE</scope>
    <source>
        <strain evidence="26">CBS 473.64</strain>
    </source>
</reference>
<evidence type="ECO:0000256" key="10">
    <source>
        <dbReference type="ARBA" id="ARBA00012458"/>
    </source>
</evidence>
<dbReference type="PANTHER" id="PTHR20941:SF1">
    <property type="entry name" value="FOLIC ACID SYNTHESIS PROTEIN FOL1"/>
    <property type="match status" value="1"/>
</dbReference>
<dbReference type="EC" id="4.1.2.25" evidence="11"/>
<dbReference type="GO" id="GO:0046654">
    <property type="term" value="P:tetrahydrofolate biosynthetic process"/>
    <property type="evidence" value="ECO:0007669"/>
    <property type="project" value="UniProtKB-UniPathway"/>
</dbReference>
<dbReference type="NCBIfam" id="TIGR01498">
    <property type="entry name" value="folK"/>
    <property type="match status" value="1"/>
</dbReference>
<comment type="catalytic activity">
    <reaction evidence="3">
        <text>7,8-dihydroneopterin = 6-hydroxymethyl-7,8-dihydropterin + glycolaldehyde</text>
        <dbReference type="Rhea" id="RHEA:10540"/>
        <dbReference type="ChEBI" id="CHEBI:17001"/>
        <dbReference type="ChEBI" id="CHEBI:17071"/>
        <dbReference type="ChEBI" id="CHEBI:44841"/>
        <dbReference type="EC" id="4.1.2.25"/>
    </reaction>
</comment>
<dbReference type="Pfam" id="PF00809">
    <property type="entry name" value="Pterin_bind"/>
    <property type="match status" value="1"/>
</dbReference>
<keyword evidence="13" id="KW-0808">Transferase</keyword>
<evidence type="ECO:0000256" key="4">
    <source>
        <dbReference type="ARBA" id="ARBA00001946"/>
    </source>
</evidence>
<protein>
    <recommendedName>
        <fullName evidence="23">Folic acid synthesis protein FOL1</fullName>
        <ecNumber evidence="10">2.5.1.15</ecNumber>
        <ecNumber evidence="12">2.7.6.3</ecNumber>
        <ecNumber evidence="11">4.1.2.25</ecNumber>
    </recommendedName>
    <alternativeName>
        <fullName evidence="24">Folic acid synthesis protein fol1</fullName>
    </alternativeName>
</protein>
<dbReference type="SUPFAM" id="SSF55083">
    <property type="entry name" value="6-hydroxymethyl-7,8-dihydropterin pyrophosphokinase, HPPK"/>
    <property type="match status" value="1"/>
</dbReference>
<accession>A0A6A6RUB0</accession>
<dbReference type="Pfam" id="PF01288">
    <property type="entry name" value="HPPK"/>
    <property type="match status" value="1"/>
</dbReference>
<dbReference type="GO" id="GO:0004150">
    <property type="term" value="F:dihydroneopterin aldolase activity"/>
    <property type="evidence" value="ECO:0007669"/>
    <property type="project" value="UniProtKB-EC"/>
</dbReference>
<evidence type="ECO:0000256" key="2">
    <source>
        <dbReference type="ARBA" id="ARBA00000198"/>
    </source>
</evidence>
<evidence type="ECO:0000256" key="20">
    <source>
        <dbReference type="ARBA" id="ARBA00023268"/>
    </source>
</evidence>
<evidence type="ECO:0000256" key="17">
    <source>
        <dbReference type="ARBA" id="ARBA00022840"/>
    </source>
</evidence>
<evidence type="ECO:0000256" key="15">
    <source>
        <dbReference type="ARBA" id="ARBA00022741"/>
    </source>
</evidence>
<gene>
    <name evidence="26" type="ORF">P280DRAFT_407039</name>
</gene>
<dbReference type="GO" id="GO:0005524">
    <property type="term" value="F:ATP binding"/>
    <property type="evidence" value="ECO:0007669"/>
    <property type="project" value="UniProtKB-KW"/>
</dbReference>
<keyword evidence="20" id="KW-0511">Multifunctional enzyme</keyword>
<evidence type="ECO:0000256" key="14">
    <source>
        <dbReference type="ARBA" id="ARBA00022723"/>
    </source>
</evidence>
<evidence type="ECO:0000313" key="27">
    <source>
        <dbReference type="Proteomes" id="UP000799753"/>
    </source>
</evidence>
<dbReference type="InterPro" id="IPR000550">
    <property type="entry name" value="Hppk"/>
</dbReference>
<dbReference type="InterPro" id="IPR035907">
    <property type="entry name" value="Hppk_sf"/>
</dbReference>
<dbReference type="InterPro" id="IPR011005">
    <property type="entry name" value="Dihydropteroate_synth-like_sf"/>
</dbReference>
<dbReference type="PANTHER" id="PTHR20941">
    <property type="entry name" value="FOLATE SYNTHESIS PROTEINS"/>
    <property type="match status" value="1"/>
</dbReference>
<dbReference type="GO" id="GO:0046872">
    <property type="term" value="F:metal ion binding"/>
    <property type="evidence" value="ECO:0007669"/>
    <property type="project" value="UniProtKB-KW"/>
</dbReference>
<dbReference type="PROSITE" id="PS50972">
    <property type="entry name" value="PTERIN_BINDING"/>
    <property type="match status" value="1"/>
</dbReference>
<dbReference type="UniPathway" id="UPA00077">
    <property type="reaction ID" value="UER00155"/>
</dbReference>
<dbReference type="EC" id="2.5.1.15" evidence="10"/>
<comment type="catalytic activity">
    <reaction evidence="1">
        <text>(7,8-dihydropterin-6-yl)methyl diphosphate + 4-aminobenzoate = 7,8-dihydropteroate + diphosphate</text>
        <dbReference type="Rhea" id="RHEA:19949"/>
        <dbReference type="ChEBI" id="CHEBI:17836"/>
        <dbReference type="ChEBI" id="CHEBI:17839"/>
        <dbReference type="ChEBI" id="CHEBI:33019"/>
        <dbReference type="ChEBI" id="CHEBI:72950"/>
        <dbReference type="EC" id="2.5.1.15"/>
    </reaction>
</comment>
<proteinExistence type="inferred from homology"/>
<evidence type="ECO:0000256" key="7">
    <source>
        <dbReference type="ARBA" id="ARBA00005051"/>
    </source>
</evidence>
<evidence type="ECO:0000259" key="25">
    <source>
        <dbReference type="PROSITE" id="PS50972"/>
    </source>
</evidence>
<evidence type="ECO:0000256" key="13">
    <source>
        <dbReference type="ARBA" id="ARBA00022679"/>
    </source>
</evidence>
<evidence type="ECO:0000313" key="26">
    <source>
        <dbReference type="EMBL" id="KAF2637594.1"/>
    </source>
</evidence>
<dbReference type="PROSITE" id="PS00793">
    <property type="entry name" value="DHPS_2"/>
    <property type="match status" value="1"/>
</dbReference>
<evidence type="ECO:0000256" key="12">
    <source>
        <dbReference type="ARBA" id="ARBA00013253"/>
    </source>
</evidence>
<dbReference type="GO" id="GO:0004156">
    <property type="term" value="F:dihydropteroate synthase activity"/>
    <property type="evidence" value="ECO:0007669"/>
    <property type="project" value="UniProtKB-EC"/>
</dbReference>
<dbReference type="Gene3D" id="3.20.20.20">
    <property type="entry name" value="Dihydropteroate synthase-like"/>
    <property type="match status" value="1"/>
</dbReference>
<dbReference type="GO" id="GO:0003848">
    <property type="term" value="F:2-amino-4-hydroxy-6-hydroxymethyldihydropteridine diphosphokinase activity"/>
    <property type="evidence" value="ECO:0007669"/>
    <property type="project" value="UniProtKB-EC"/>
</dbReference>
<evidence type="ECO:0000256" key="19">
    <source>
        <dbReference type="ARBA" id="ARBA00022909"/>
    </source>
</evidence>
<dbReference type="EMBL" id="MU006793">
    <property type="protein sequence ID" value="KAF2637594.1"/>
    <property type="molecule type" value="Genomic_DNA"/>
</dbReference>
<evidence type="ECO:0000256" key="18">
    <source>
        <dbReference type="ARBA" id="ARBA00022842"/>
    </source>
</evidence>
<comment type="similarity">
    <text evidence="22">In the central section; belongs to the HPPK family.</text>
</comment>
<keyword evidence="18" id="KW-0460">Magnesium</keyword>
<name>A0A6A6RUB0_9PLEO</name>
<evidence type="ECO:0000256" key="24">
    <source>
        <dbReference type="ARBA" id="ARBA00068111"/>
    </source>
</evidence>
<dbReference type="Gene3D" id="3.30.70.560">
    <property type="entry name" value="7,8-Dihydro-6-hydroxymethylpterin-pyrophosphokinase HPPK"/>
    <property type="match status" value="1"/>
</dbReference>
<dbReference type="FunFam" id="3.20.20.20:FF:000006">
    <property type="entry name" value="Dihydropteroate synthase"/>
    <property type="match status" value="1"/>
</dbReference>
<dbReference type="EC" id="2.7.6.3" evidence="12"/>
<keyword evidence="14" id="KW-0479">Metal-binding</keyword>
<dbReference type="PROSITE" id="PS00794">
    <property type="entry name" value="HPPK"/>
    <property type="match status" value="1"/>
</dbReference>
<evidence type="ECO:0000256" key="23">
    <source>
        <dbReference type="ARBA" id="ARBA00067568"/>
    </source>
</evidence>
<comment type="pathway">
    <text evidence="7">Cofactor biosynthesis; tetrahydrofolate biosynthesis; 2-amino-4-hydroxy-6-hydroxymethyl-7,8-dihydropteridine diphosphate from 7,8-dihydroneopterin triphosphate: step 4/4.</text>
</comment>
<dbReference type="GO" id="GO:0046656">
    <property type="term" value="P:folic acid biosynthetic process"/>
    <property type="evidence" value="ECO:0007669"/>
    <property type="project" value="UniProtKB-KW"/>
</dbReference>
<evidence type="ECO:0000256" key="9">
    <source>
        <dbReference type="ARBA" id="ARBA00009951"/>
    </source>
</evidence>
<dbReference type="CDD" id="cd00739">
    <property type="entry name" value="DHPS"/>
    <property type="match status" value="1"/>
</dbReference>
<feature type="domain" description="Pterin-binding" evidence="25">
    <location>
        <begin position="208"/>
        <end position="472"/>
    </location>
</feature>
<evidence type="ECO:0000256" key="22">
    <source>
        <dbReference type="ARBA" id="ARBA00061548"/>
    </source>
</evidence>
<dbReference type="AlphaFoldDB" id="A0A6A6RUB0"/>
<keyword evidence="19" id="KW-0289">Folate biosynthesis</keyword>
<dbReference type="SUPFAM" id="SSF51717">
    <property type="entry name" value="Dihydropteroate synthetase-like"/>
    <property type="match status" value="1"/>
</dbReference>
<dbReference type="CDD" id="cd00483">
    <property type="entry name" value="HPPK"/>
    <property type="match status" value="1"/>
</dbReference>
<comment type="similarity">
    <text evidence="8">In the N-terminal section; belongs to the DHNA family.</text>
</comment>
<evidence type="ECO:0000256" key="8">
    <source>
        <dbReference type="ARBA" id="ARBA00009640"/>
    </source>
</evidence>
<organism evidence="26 27">
    <name type="scientific">Massarina eburnea CBS 473.64</name>
    <dbReference type="NCBI Taxonomy" id="1395130"/>
    <lineage>
        <taxon>Eukaryota</taxon>
        <taxon>Fungi</taxon>
        <taxon>Dikarya</taxon>
        <taxon>Ascomycota</taxon>
        <taxon>Pezizomycotina</taxon>
        <taxon>Dothideomycetes</taxon>
        <taxon>Pleosporomycetidae</taxon>
        <taxon>Pleosporales</taxon>
        <taxon>Massarineae</taxon>
        <taxon>Massarinaceae</taxon>
        <taxon>Massarina</taxon>
    </lineage>
</organism>
<dbReference type="NCBIfam" id="TIGR01496">
    <property type="entry name" value="DHPS"/>
    <property type="match status" value="1"/>
</dbReference>
<evidence type="ECO:0000256" key="1">
    <source>
        <dbReference type="ARBA" id="ARBA00000012"/>
    </source>
</evidence>
<comment type="cofactor">
    <cofactor evidence="4">
        <name>Mg(2+)</name>
        <dbReference type="ChEBI" id="CHEBI:18420"/>
    </cofactor>
</comment>
<dbReference type="GO" id="GO:0005740">
    <property type="term" value="C:mitochondrial envelope"/>
    <property type="evidence" value="ECO:0007669"/>
    <property type="project" value="TreeGrafter"/>
</dbReference>
<comment type="pathway">
    <text evidence="5">Cofactor biosynthesis; tetrahydrofolate biosynthesis; 7,8-dihydrofolate from 2-amino-4-hydroxy-6-hydroxymethyl-7,8-dihydropteridine diphosphate and 4-aminobenzoate: step 1/2.</text>
</comment>
<comment type="function">
    <text evidence="21">Catalyzes three sequential steps of tetrahydrofolate biosynthesis.</text>
</comment>
<dbReference type="InterPro" id="IPR045031">
    <property type="entry name" value="DHP_synth-like"/>
</dbReference>
<evidence type="ECO:0000256" key="5">
    <source>
        <dbReference type="ARBA" id="ARBA00004763"/>
    </source>
</evidence>
<dbReference type="Proteomes" id="UP000799753">
    <property type="component" value="Unassembled WGS sequence"/>
</dbReference>
<dbReference type="GO" id="GO:0016301">
    <property type="term" value="F:kinase activity"/>
    <property type="evidence" value="ECO:0007669"/>
    <property type="project" value="UniProtKB-KW"/>
</dbReference>
<dbReference type="OrthoDB" id="615426at2759"/>
<dbReference type="InterPro" id="IPR006390">
    <property type="entry name" value="DHP_synth_dom"/>
</dbReference>
<keyword evidence="17" id="KW-0067">ATP-binding</keyword>
<keyword evidence="16" id="KW-0418">Kinase</keyword>
<keyword evidence="27" id="KW-1185">Reference proteome</keyword>
<keyword evidence="15" id="KW-0547">Nucleotide-binding</keyword>
<sequence length="480" mass="53711">MYSSNQIYRRNAYTLPPHRYSSAGMEHRAFIALGSNLGIRVKEIERACREMDRNPKMRVLRTSSLWETDAMYVLDQEKFLNGVCEIETSLSPFRLLDQLQAIEDKMGRVKVIDKGPRNIDLDILLYDEEVFSTERLQIPHAQMLEREFVLRPLCELIPERSLPPHVSLPGGSLQFHLSNLPARQPISSLTPLPRRVPNIIPGDPRRDTRIMSILNLTPDSFSDAGRHFNMEKAEWKKLIKSHMEAGATIIDLGGQSTRPGAVQISSKEEIARVIPAVKIIRSMPQTLDIALSVDTYHADVAEAAIRAGADIINDVSAGMLDDAMLSTVAKLGCTICLMHMRGVPSTMHTLTNYPDGLVETVGRELLSRVQAAEKAGIRRWRIILDPGIGFAKNREQNLELLRRLGELRRYPGLQDFPWLVGTSRKNFVGKVTGVKLAKERKWGTAAAITAAIQGGADIVRVHDVEAMCQVSKMADAVWRV</sequence>
<evidence type="ECO:0000256" key="16">
    <source>
        <dbReference type="ARBA" id="ARBA00022777"/>
    </source>
</evidence>
<evidence type="ECO:0000256" key="3">
    <source>
        <dbReference type="ARBA" id="ARBA00001353"/>
    </source>
</evidence>
<evidence type="ECO:0000256" key="6">
    <source>
        <dbReference type="ARBA" id="ARBA00005013"/>
    </source>
</evidence>
<dbReference type="InterPro" id="IPR000489">
    <property type="entry name" value="Pterin-binding_dom"/>
</dbReference>
<evidence type="ECO:0000256" key="21">
    <source>
        <dbReference type="ARBA" id="ARBA00058009"/>
    </source>
</evidence>